<evidence type="ECO:0000256" key="1">
    <source>
        <dbReference type="SAM" id="Coils"/>
    </source>
</evidence>
<dbReference type="InterPro" id="IPR008279">
    <property type="entry name" value="PEP-util_enz_mobile_dom"/>
</dbReference>
<keyword evidence="1" id="KW-0175">Coiled coil</keyword>
<dbReference type="Pfam" id="PF01326">
    <property type="entry name" value="PPDK_N"/>
    <property type="match status" value="1"/>
</dbReference>
<comment type="caution">
    <text evidence="5">The sequence shown here is derived from an EMBL/GenBank/DDBJ whole genome shotgun (WGS) entry which is preliminary data.</text>
</comment>
<protein>
    <submittedName>
        <fullName evidence="5">Adenylyltransferase/cytidyltransferase family protein</fullName>
    </submittedName>
</protein>
<dbReference type="Proteomes" id="UP000782312">
    <property type="component" value="Unassembled WGS sequence"/>
</dbReference>
<dbReference type="NCBIfam" id="NF004508">
    <property type="entry name" value="PRK05849.1"/>
    <property type="match status" value="1"/>
</dbReference>
<dbReference type="InterPro" id="IPR014729">
    <property type="entry name" value="Rossmann-like_a/b/a_fold"/>
</dbReference>
<dbReference type="PANTHER" id="PTHR43615">
    <property type="entry name" value="PHOSPHOENOLPYRUVATE SYNTHASE-RELATED"/>
    <property type="match status" value="1"/>
</dbReference>
<dbReference type="InterPro" id="IPR051549">
    <property type="entry name" value="PEP_Utilizing_Enz"/>
</dbReference>
<sequence length="963" mass="107459">MKKVVYSFVVADLFHYGHLQLLQTAKSLGDLHICGVLTDGAAESYRPRPITNLEERVALISSIKCVDRVMIQDQKDPTENLRKIHREFPTAELVLVHGNDWSAIPGREYVESVGGRVFQPEYYRRLSDSQVRASLARQTGEAHFYYEQFTEHFRVGDIEVFDGGPKHFIMSTKANTLKSLCPLLRKSRIEQMFIFRASEWQENAADILRRIRSEFAPGPVVVRSSAVNEDTYHTSQAGSYRSELNVSLADASLRRAVESVLGSYREKANLNPANQVLVQPCVEGVRCSGVIFTCNPRSGAPYYVINYDNRTGNTETVTGGHESDSIEIFRMCGPDGCPREWRPLLEAVRELEEVIPGTPLDIEFGIAGRGEVSVFQVRPLVLSKENHHAPAEAVAASLARAKKDFRKWARPVSRLAGRTTAYSDMAFWNPAEMIGDFPTALAVSLYRHLITDRIWNQALLPLGYSDVGGAPLLVELGGKPYIDLRVTFNALLPAGLPAGLRGKSVQHYLNLLRERPELHDKVEFEIVDNCYHFTLDRRLKRLERAGIRKSDRETLRKALHELTSAALEKAPRHLRSAEEDCRRLEERRALIISAVHSPGKDAAGAEKLSAAVVALLHDCKRWGTLPFSRVARLAFMASSLLRSAIEAGYVDEDVREEFMDHVRTVAKEMAEDFRALGAGVLGKREFLIKYGHLRPGTYDICSPRYDGGALFEEIAGSHPAQAKASRPFALSRGARARLDAVLSRHRLGCDSEGLFGFIRASLEGRERIKFEFTKSLSEALELTARAGESLGLDRDALSHLDVDAIRQASQMTGRDSIRKLWAEAIERNQKRRAVQSSLSLPALVFSEGDLEVVRHFRSKPNFITRRRVWGQLARIGPHGHVRDENLEKKIVLLEKADPGYDWIFTKSIAGLVTKYGGVASHMAIRCAEFDIPAAIGCGETIYRSLLAADAAVLDCGTGQVRAI</sequence>
<dbReference type="Pfam" id="PF01467">
    <property type="entry name" value="CTP_transf_like"/>
    <property type="match status" value="1"/>
</dbReference>
<dbReference type="InterPro" id="IPR002192">
    <property type="entry name" value="PPDK_AMP/ATP-bd"/>
</dbReference>
<name>A0A932HXK8_UNCTE</name>
<dbReference type="SUPFAM" id="SSF52009">
    <property type="entry name" value="Phosphohistidine domain"/>
    <property type="match status" value="1"/>
</dbReference>
<dbReference type="EMBL" id="JACPUR010000001">
    <property type="protein sequence ID" value="MBI3126032.1"/>
    <property type="molecule type" value="Genomic_DNA"/>
</dbReference>
<dbReference type="Gene3D" id="3.50.30.10">
    <property type="entry name" value="Phosphohistidine domain"/>
    <property type="match status" value="1"/>
</dbReference>
<dbReference type="GO" id="GO:0016779">
    <property type="term" value="F:nucleotidyltransferase activity"/>
    <property type="evidence" value="ECO:0007669"/>
    <property type="project" value="UniProtKB-KW"/>
</dbReference>
<dbReference type="NCBIfam" id="TIGR00125">
    <property type="entry name" value="cyt_tran_rel"/>
    <property type="match status" value="1"/>
</dbReference>
<gene>
    <name evidence="5" type="ORF">HYZ11_00320</name>
</gene>
<dbReference type="InterPro" id="IPR036637">
    <property type="entry name" value="Phosphohistidine_dom_sf"/>
</dbReference>
<dbReference type="AlphaFoldDB" id="A0A932HXK8"/>
<dbReference type="Gene3D" id="3.40.50.620">
    <property type="entry name" value="HUPs"/>
    <property type="match status" value="1"/>
</dbReference>
<feature type="domain" description="Cytidyltransferase-like" evidence="4">
    <location>
        <begin position="12"/>
        <end position="111"/>
    </location>
</feature>
<dbReference type="Gene3D" id="3.30.470.20">
    <property type="entry name" value="ATP-grasp fold, B domain"/>
    <property type="match status" value="1"/>
</dbReference>
<keyword evidence="5" id="KW-0548">Nucleotidyltransferase</keyword>
<dbReference type="Pfam" id="PF00391">
    <property type="entry name" value="PEP-utilizers"/>
    <property type="match status" value="1"/>
</dbReference>
<evidence type="ECO:0000259" key="3">
    <source>
        <dbReference type="Pfam" id="PF01326"/>
    </source>
</evidence>
<feature type="coiled-coil region" evidence="1">
    <location>
        <begin position="567"/>
        <end position="594"/>
    </location>
</feature>
<dbReference type="PANTHER" id="PTHR43615:SF1">
    <property type="entry name" value="PPDK_N DOMAIN-CONTAINING PROTEIN"/>
    <property type="match status" value="1"/>
</dbReference>
<dbReference type="InterPro" id="IPR004821">
    <property type="entry name" value="Cyt_trans-like"/>
</dbReference>
<dbReference type="GO" id="GO:0005524">
    <property type="term" value="F:ATP binding"/>
    <property type="evidence" value="ECO:0007669"/>
    <property type="project" value="InterPro"/>
</dbReference>
<feature type="domain" description="PEP-utilising enzyme mobile" evidence="2">
    <location>
        <begin position="888"/>
        <end position="958"/>
    </location>
</feature>
<dbReference type="InterPro" id="IPR013815">
    <property type="entry name" value="ATP_grasp_subdomain_1"/>
</dbReference>
<dbReference type="SUPFAM" id="SSF52374">
    <property type="entry name" value="Nucleotidylyl transferase"/>
    <property type="match status" value="1"/>
</dbReference>
<accession>A0A932HXK8</accession>
<evidence type="ECO:0000313" key="6">
    <source>
        <dbReference type="Proteomes" id="UP000782312"/>
    </source>
</evidence>
<proteinExistence type="predicted"/>
<keyword evidence="5" id="KW-0808">Transferase</keyword>
<dbReference type="Gene3D" id="3.30.1490.20">
    <property type="entry name" value="ATP-grasp fold, A domain"/>
    <property type="match status" value="1"/>
</dbReference>
<feature type="domain" description="Pyruvate phosphate dikinase AMP/ATP-binding" evidence="3">
    <location>
        <begin position="202"/>
        <end position="307"/>
    </location>
</feature>
<evidence type="ECO:0000313" key="5">
    <source>
        <dbReference type="EMBL" id="MBI3126032.1"/>
    </source>
</evidence>
<evidence type="ECO:0000259" key="4">
    <source>
        <dbReference type="Pfam" id="PF01467"/>
    </source>
</evidence>
<dbReference type="SUPFAM" id="SSF56059">
    <property type="entry name" value="Glutathione synthetase ATP-binding domain-like"/>
    <property type="match status" value="1"/>
</dbReference>
<dbReference type="GO" id="GO:0016301">
    <property type="term" value="F:kinase activity"/>
    <property type="evidence" value="ECO:0007669"/>
    <property type="project" value="InterPro"/>
</dbReference>
<reference evidence="5" key="1">
    <citation type="submission" date="2020-07" db="EMBL/GenBank/DDBJ databases">
        <title>Huge and variable diversity of episymbiotic CPR bacteria and DPANN archaea in groundwater ecosystems.</title>
        <authorList>
            <person name="He C.Y."/>
            <person name="Keren R."/>
            <person name="Whittaker M."/>
            <person name="Farag I.F."/>
            <person name="Doudna J."/>
            <person name="Cate J.H.D."/>
            <person name="Banfield J.F."/>
        </authorList>
    </citation>
    <scope>NUCLEOTIDE SEQUENCE</scope>
    <source>
        <strain evidence="5">NC_groundwater_763_Ag_S-0.2um_68_21</strain>
    </source>
</reference>
<evidence type="ECO:0000259" key="2">
    <source>
        <dbReference type="Pfam" id="PF00391"/>
    </source>
</evidence>
<organism evidence="5 6">
    <name type="scientific">Tectimicrobiota bacterium</name>
    <dbReference type="NCBI Taxonomy" id="2528274"/>
    <lineage>
        <taxon>Bacteria</taxon>
        <taxon>Pseudomonadati</taxon>
        <taxon>Nitrospinota/Tectimicrobiota group</taxon>
        <taxon>Candidatus Tectimicrobiota</taxon>
    </lineage>
</organism>